<gene>
    <name evidence="1" type="ORF">C1752_02186</name>
</gene>
<dbReference type="EMBL" id="PQWO01000006">
    <property type="protein sequence ID" value="PZD73385.1"/>
    <property type="molecule type" value="Genomic_DNA"/>
</dbReference>
<organism evidence="1 2">
    <name type="scientific">Acaryochloris thomasi RCC1774</name>
    <dbReference type="NCBI Taxonomy" id="1764569"/>
    <lineage>
        <taxon>Bacteria</taxon>
        <taxon>Bacillati</taxon>
        <taxon>Cyanobacteriota</taxon>
        <taxon>Cyanophyceae</taxon>
        <taxon>Acaryochloridales</taxon>
        <taxon>Acaryochloridaceae</taxon>
        <taxon>Acaryochloris</taxon>
        <taxon>Acaryochloris thomasi</taxon>
    </lineage>
</organism>
<dbReference type="Proteomes" id="UP000248857">
    <property type="component" value="Unassembled WGS sequence"/>
</dbReference>
<evidence type="ECO:0000313" key="2">
    <source>
        <dbReference type="Proteomes" id="UP000248857"/>
    </source>
</evidence>
<accession>A0A2W1JPN9</accession>
<name>A0A2W1JPN9_9CYAN</name>
<sequence>MTAGTEEANNANNKVTLPLFASLLYSKIEILDFLSLSL</sequence>
<reference evidence="1 2" key="1">
    <citation type="journal article" date="2018" name="Sci. Rep.">
        <title>A novel species of the marine cyanobacterium Acaryochloris with a unique pigment content and lifestyle.</title>
        <authorList>
            <person name="Partensky F."/>
            <person name="Six C."/>
            <person name="Ratin M."/>
            <person name="Garczarek L."/>
            <person name="Vaulot D."/>
            <person name="Probert I."/>
            <person name="Calteau A."/>
            <person name="Gourvil P."/>
            <person name="Marie D."/>
            <person name="Grebert T."/>
            <person name="Bouchier C."/>
            <person name="Le Panse S."/>
            <person name="Gachenot M."/>
            <person name="Rodriguez F."/>
            <person name="Garrido J.L."/>
        </authorList>
    </citation>
    <scope>NUCLEOTIDE SEQUENCE [LARGE SCALE GENOMIC DNA]</scope>
    <source>
        <strain evidence="1 2">RCC1774</strain>
    </source>
</reference>
<comment type="caution">
    <text evidence="1">The sequence shown here is derived from an EMBL/GenBank/DDBJ whole genome shotgun (WGS) entry which is preliminary data.</text>
</comment>
<evidence type="ECO:0000313" key="1">
    <source>
        <dbReference type="EMBL" id="PZD73385.1"/>
    </source>
</evidence>
<proteinExistence type="predicted"/>
<keyword evidence="2" id="KW-1185">Reference proteome</keyword>
<protein>
    <submittedName>
        <fullName evidence="1">Uncharacterized protein</fullName>
    </submittedName>
</protein>
<dbReference type="AlphaFoldDB" id="A0A2W1JPN9"/>